<dbReference type="Proteomes" id="UP000299102">
    <property type="component" value="Unassembled WGS sequence"/>
</dbReference>
<protein>
    <submittedName>
        <fullName evidence="1">Uncharacterized protein</fullName>
    </submittedName>
</protein>
<reference evidence="1 2" key="1">
    <citation type="journal article" date="2019" name="Commun. Biol.">
        <title>The bagworm genome reveals a unique fibroin gene that provides high tensile strength.</title>
        <authorList>
            <person name="Kono N."/>
            <person name="Nakamura H."/>
            <person name="Ohtoshi R."/>
            <person name="Tomita M."/>
            <person name="Numata K."/>
            <person name="Arakawa K."/>
        </authorList>
    </citation>
    <scope>NUCLEOTIDE SEQUENCE [LARGE SCALE GENOMIC DNA]</scope>
</reference>
<comment type="caution">
    <text evidence="1">The sequence shown here is derived from an EMBL/GenBank/DDBJ whole genome shotgun (WGS) entry which is preliminary data.</text>
</comment>
<dbReference type="EMBL" id="BGZK01000376">
    <property type="protein sequence ID" value="GBP40089.1"/>
    <property type="molecule type" value="Genomic_DNA"/>
</dbReference>
<sequence>MYDEIIKELSLRFLLVLLEGKLRSERMDRQTEDAYFVPFIDGTTNSTFQTSFSAPQKPTPTLACRDEANKSIAIHLRYIKNLTLNMRYVELRTAPLTRVTAPSQNNNRFRDKSTHIAWATNANIGAMALARRRGRDSALCHTRVTSRYSCETFGNLIYTSD</sequence>
<proteinExistence type="predicted"/>
<organism evidence="1 2">
    <name type="scientific">Eumeta variegata</name>
    <name type="common">Bagworm moth</name>
    <name type="synonym">Eumeta japonica</name>
    <dbReference type="NCBI Taxonomy" id="151549"/>
    <lineage>
        <taxon>Eukaryota</taxon>
        <taxon>Metazoa</taxon>
        <taxon>Ecdysozoa</taxon>
        <taxon>Arthropoda</taxon>
        <taxon>Hexapoda</taxon>
        <taxon>Insecta</taxon>
        <taxon>Pterygota</taxon>
        <taxon>Neoptera</taxon>
        <taxon>Endopterygota</taxon>
        <taxon>Lepidoptera</taxon>
        <taxon>Glossata</taxon>
        <taxon>Ditrysia</taxon>
        <taxon>Tineoidea</taxon>
        <taxon>Psychidae</taxon>
        <taxon>Oiketicinae</taxon>
        <taxon>Eumeta</taxon>
    </lineage>
</organism>
<keyword evidence="2" id="KW-1185">Reference proteome</keyword>
<accession>A0A4C1VPK1</accession>
<name>A0A4C1VPK1_EUMVA</name>
<gene>
    <name evidence="1" type="ORF">EVAR_33664_1</name>
</gene>
<evidence type="ECO:0000313" key="1">
    <source>
        <dbReference type="EMBL" id="GBP40089.1"/>
    </source>
</evidence>
<dbReference type="AlphaFoldDB" id="A0A4C1VPK1"/>
<evidence type="ECO:0000313" key="2">
    <source>
        <dbReference type="Proteomes" id="UP000299102"/>
    </source>
</evidence>